<evidence type="ECO:0000256" key="2">
    <source>
        <dbReference type="ARBA" id="ARBA00022723"/>
    </source>
</evidence>
<reference evidence="4 5" key="1">
    <citation type="submission" date="2015-08" db="EMBL/GenBank/DDBJ databases">
        <title>Next Generation Sequencing and Analysis of the Genome of Puccinia sorghi L Schw, the Causal Agent of Maize Common Rust.</title>
        <authorList>
            <person name="Rochi L."/>
            <person name="Burguener G."/>
            <person name="Darino M."/>
            <person name="Turjanski A."/>
            <person name="Kreff E."/>
            <person name="Dieguez M.J."/>
            <person name="Sacco F."/>
        </authorList>
    </citation>
    <scope>NUCLEOTIDE SEQUENCE [LARGE SCALE GENOMIC DNA]</scope>
    <source>
        <strain evidence="4 5">RO10H11247</strain>
    </source>
</reference>
<dbReference type="Pfam" id="PF13359">
    <property type="entry name" value="DDE_Tnp_4"/>
    <property type="match status" value="1"/>
</dbReference>
<protein>
    <recommendedName>
        <fullName evidence="3">DDE Tnp4 domain-containing protein</fullName>
    </recommendedName>
</protein>
<evidence type="ECO:0000256" key="1">
    <source>
        <dbReference type="ARBA" id="ARBA00001968"/>
    </source>
</evidence>
<sequence length="144" mass="16678">MYKLKTLFVEEKEILALSHPEKKFKCTRDKSLTEQQDFNCHLSGKRVVIENCIGLLKDRFQSLKGLCLHLHNDNYLTWIQACVILHNFIFQGSDWDMDEAQDGENLPLDVSTWESEAVEAGTPSGKHQREHVMLCPQDFRENNA</sequence>
<keyword evidence="5" id="KW-1185">Reference proteome</keyword>
<dbReference type="EMBL" id="LAVV01007710">
    <property type="protein sequence ID" value="KNZ55031.1"/>
    <property type="molecule type" value="Genomic_DNA"/>
</dbReference>
<dbReference type="InterPro" id="IPR027806">
    <property type="entry name" value="HARBI1_dom"/>
</dbReference>
<dbReference type="Proteomes" id="UP000037035">
    <property type="component" value="Unassembled WGS sequence"/>
</dbReference>
<evidence type="ECO:0000313" key="4">
    <source>
        <dbReference type="EMBL" id="KNZ55031.1"/>
    </source>
</evidence>
<evidence type="ECO:0000313" key="5">
    <source>
        <dbReference type="Proteomes" id="UP000037035"/>
    </source>
</evidence>
<dbReference type="VEuPathDB" id="FungiDB:VP01_2788g2"/>
<evidence type="ECO:0000259" key="3">
    <source>
        <dbReference type="Pfam" id="PF13359"/>
    </source>
</evidence>
<gene>
    <name evidence="4" type="ORF">VP01_2788g2</name>
</gene>
<keyword evidence="2" id="KW-0479">Metal-binding</keyword>
<comment type="caution">
    <text evidence="4">The sequence shown here is derived from an EMBL/GenBank/DDBJ whole genome shotgun (WGS) entry which is preliminary data.</text>
</comment>
<dbReference type="AlphaFoldDB" id="A0A0L6V2P9"/>
<name>A0A0L6V2P9_9BASI</name>
<feature type="domain" description="DDE Tnp4" evidence="3">
    <location>
        <begin position="19"/>
        <end position="87"/>
    </location>
</feature>
<dbReference type="OrthoDB" id="2649667at2759"/>
<dbReference type="GO" id="GO:0046872">
    <property type="term" value="F:metal ion binding"/>
    <property type="evidence" value="ECO:0007669"/>
    <property type="project" value="UniProtKB-KW"/>
</dbReference>
<proteinExistence type="predicted"/>
<accession>A0A0L6V2P9</accession>
<organism evidence="4 5">
    <name type="scientific">Puccinia sorghi</name>
    <dbReference type="NCBI Taxonomy" id="27349"/>
    <lineage>
        <taxon>Eukaryota</taxon>
        <taxon>Fungi</taxon>
        <taxon>Dikarya</taxon>
        <taxon>Basidiomycota</taxon>
        <taxon>Pucciniomycotina</taxon>
        <taxon>Pucciniomycetes</taxon>
        <taxon>Pucciniales</taxon>
        <taxon>Pucciniaceae</taxon>
        <taxon>Puccinia</taxon>
    </lineage>
</organism>
<comment type="cofactor">
    <cofactor evidence="1">
        <name>a divalent metal cation</name>
        <dbReference type="ChEBI" id="CHEBI:60240"/>
    </cofactor>
</comment>